<feature type="domain" description="Alpha-amylase C-terminal prokaryotic" evidence="2">
    <location>
        <begin position="2"/>
        <end position="55"/>
    </location>
</feature>
<dbReference type="Gene3D" id="2.60.40.1180">
    <property type="entry name" value="Golgi alpha-mannosidase II"/>
    <property type="match status" value="1"/>
</dbReference>
<feature type="region of interest" description="Disordered" evidence="1">
    <location>
        <begin position="63"/>
        <end position="99"/>
    </location>
</feature>
<comment type="caution">
    <text evidence="3">The sequence shown here is derived from an EMBL/GenBank/DDBJ whole genome shotgun (WGS) entry which is preliminary data.</text>
</comment>
<dbReference type="InterPro" id="IPR013780">
    <property type="entry name" value="Glyco_hydro_b"/>
</dbReference>
<dbReference type="GO" id="GO:0004553">
    <property type="term" value="F:hydrolase activity, hydrolyzing O-glycosyl compounds"/>
    <property type="evidence" value="ECO:0007669"/>
    <property type="project" value="InterPro"/>
</dbReference>
<feature type="non-terminal residue" evidence="3">
    <location>
        <position position="1"/>
    </location>
</feature>
<dbReference type="SUPFAM" id="SSF51011">
    <property type="entry name" value="Glycosyl hydrolase domain"/>
    <property type="match status" value="1"/>
</dbReference>
<dbReference type="Proteomes" id="UP000780801">
    <property type="component" value="Unassembled WGS sequence"/>
</dbReference>
<evidence type="ECO:0000259" key="2">
    <source>
        <dbReference type="Pfam" id="PF09154"/>
    </source>
</evidence>
<dbReference type="AlphaFoldDB" id="A0A9P6EW40"/>
<evidence type="ECO:0000313" key="4">
    <source>
        <dbReference type="Proteomes" id="UP000780801"/>
    </source>
</evidence>
<evidence type="ECO:0000313" key="3">
    <source>
        <dbReference type="EMBL" id="KAF9536065.1"/>
    </source>
</evidence>
<reference evidence="3" key="1">
    <citation type="journal article" date="2020" name="Fungal Divers.">
        <title>Resolving the Mortierellaceae phylogeny through synthesis of multi-gene phylogenetics and phylogenomics.</title>
        <authorList>
            <person name="Vandepol N."/>
            <person name="Liber J."/>
            <person name="Desiro A."/>
            <person name="Na H."/>
            <person name="Kennedy M."/>
            <person name="Barry K."/>
            <person name="Grigoriev I.V."/>
            <person name="Miller A.N."/>
            <person name="O'Donnell K."/>
            <person name="Stajich J.E."/>
            <person name="Bonito G."/>
        </authorList>
    </citation>
    <scope>NUCLEOTIDE SEQUENCE</scope>
    <source>
        <strain evidence="3">KOD1015</strain>
    </source>
</reference>
<gene>
    <name evidence="3" type="ORF">BGW38_010323</name>
</gene>
<dbReference type="OrthoDB" id="550577at2759"/>
<dbReference type="EMBL" id="JAABOA010008234">
    <property type="protein sequence ID" value="KAF9536065.1"/>
    <property type="molecule type" value="Genomic_DNA"/>
</dbReference>
<evidence type="ECO:0000256" key="1">
    <source>
        <dbReference type="SAM" id="MobiDB-lite"/>
    </source>
</evidence>
<name>A0A9P6EW40_9FUNG</name>
<protein>
    <recommendedName>
        <fullName evidence="2">Alpha-amylase C-terminal prokaryotic domain-containing protein</fullName>
    </recommendedName>
</protein>
<sequence length="99" mass="11249">VVMSNSNSGHKRMNIGLEHAGQIWVDIMGHWKEPVTIEDDGWASFDCHGRSLSVYAEKIPGKSWKAVQESTPKSDKDCDEYHPDLPQSLESWDHLLEDD</sequence>
<organism evidence="3 4">
    <name type="scientific">Lunasporangiospora selenospora</name>
    <dbReference type="NCBI Taxonomy" id="979761"/>
    <lineage>
        <taxon>Eukaryota</taxon>
        <taxon>Fungi</taxon>
        <taxon>Fungi incertae sedis</taxon>
        <taxon>Mucoromycota</taxon>
        <taxon>Mortierellomycotina</taxon>
        <taxon>Mortierellomycetes</taxon>
        <taxon>Mortierellales</taxon>
        <taxon>Mortierellaceae</taxon>
        <taxon>Lunasporangiospora</taxon>
    </lineage>
</organism>
<proteinExistence type="predicted"/>
<feature type="compositionally biased region" description="Basic and acidic residues" evidence="1">
    <location>
        <begin position="72"/>
        <end position="83"/>
    </location>
</feature>
<accession>A0A9P6EW40</accession>
<dbReference type="Pfam" id="PF09154">
    <property type="entry name" value="Alpha-amy_C_pro"/>
    <property type="match status" value="1"/>
</dbReference>
<dbReference type="InterPro" id="IPR015237">
    <property type="entry name" value="Alpha-amylase_C_pro"/>
</dbReference>
<keyword evidence="4" id="KW-1185">Reference proteome</keyword>